<name>A0A2A9NXA9_9AGAR</name>
<dbReference type="EMBL" id="KZ301979">
    <property type="protein sequence ID" value="PFH52450.1"/>
    <property type="molecule type" value="Genomic_DNA"/>
</dbReference>
<accession>A0A2A9NXA9</accession>
<feature type="region of interest" description="Disordered" evidence="1">
    <location>
        <begin position="29"/>
        <end position="57"/>
    </location>
</feature>
<dbReference type="OrthoDB" id="3004064at2759"/>
<dbReference type="Proteomes" id="UP000242287">
    <property type="component" value="Unassembled WGS sequence"/>
</dbReference>
<reference evidence="2 3" key="1">
    <citation type="submission" date="2014-02" db="EMBL/GenBank/DDBJ databases">
        <title>Transposable element dynamics among asymbiotic and ectomycorrhizal Amanita fungi.</title>
        <authorList>
            <consortium name="DOE Joint Genome Institute"/>
            <person name="Hess J."/>
            <person name="Skrede I."/>
            <person name="Wolfe B."/>
            <person name="LaButti K."/>
            <person name="Ohm R.A."/>
            <person name="Grigoriev I.V."/>
            <person name="Pringle A."/>
        </authorList>
    </citation>
    <scope>NUCLEOTIDE SEQUENCE [LARGE SCALE GENOMIC DNA]</scope>
    <source>
        <strain evidence="2 3">SKay4041</strain>
    </source>
</reference>
<protein>
    <submittedName>
        <fullName evidence="2">Uncharacterized protein</fullName>
    </submittedName>
</protein>
<evidence type="ECO:0000313" key="2">
    <source>
        <dbReference type="EMBL" id="PFH52450.1"/>
    </source>
</evidence>
<feature type="region of interest" description="Disordered" evidence="1">
    <location>
        <begin position="89"/>
        <end position="108"/>
    </location>
</feature>
<feature type="region of interest" description="Disordered" evidence="1">
    <location>
        <begin position="1"/>
        <end position="20"/>
    </location>
</feature>
<dbReference type="AlphaFoldDB" id="A0A2A9NXA9"/>
<evidence type="ECO:0000256" key="1">
    <source>
        <dbReference type="SAM" id="MobiDB-lite"/>
    </source>
</evidence>
<keyword evidence="3" id="KW-1185">Reference proteome</keyword>
<organism evidence="2 3">
    <name type="scientific">Amanita thiersii Skay4041</name>
    <dbReference type="NCBI Taxonomy" id="703135"/>
    <lineage>
        <taxon>Eukaryota</taxon>
        <taxon>Fungi</taxon>
        <taxon>Dikarya</taxon>
        <taxon>Basidiomycota</taxon>
        <taxon>Agaricomycotina</taxon>
        <taxon>Agaricomycetes</taxon>
        <taxon>Agaricomycetidae</taxon>
        <taxon>Agaricales</taxon>
        <taxon>Pluteineae</taxon>
        <taxon>Amanitaceae</taxon>
        <taxon>Amanita</taxon>
    </lineage>
</organism>
<evidence type="ECO:0000313" key="3">
    <source>
        <dbReference type="Proteomes" id="UP000242287"/>
    </source>
</evidence>
<proteinExistence type="predicted"/>
<gene>
    <name evidence="2" type="ORF">AMATHDRAFT_2177</name>
</gene>
<sequence>MPSSTPHPDSHSTLDAPIHLPDSIIRSSTVNFPKFPSRPLRHRKSSVSTPRQRRPESFPHAFDALPWISVLDNPPDVFSPCDIADLSQLPIPPSPNSRAPGFGPVRRRRVSSRTDPLRCLATNPACSDILTEFPTLDRRACITPNPPVTPPPCFDPSRISFYRLMPVPANTNLLMHEMYEHNIKLHQTP</sequence>
<feature type="compositionally biased region" description="Low complexity" evidence="1">
    <location>
        <begin position="1"/>
        <end position="13"/>
    </location>
</feature>